<dbReference type="AlphaFoldDB" id="G3AJS5"/>
<dbReference type="InParanoid" id="G3AJS5"/>
<name>G3AJS5_SPAPN</name>
<dbReference type="GeneID" id="18871299"/>
<dbReference type="Proteomes" id="UP000000709">
    <property type="component" value="Unassembled WGS sequence"/>
</dbReference>
<gene>
    <name evidence="1" type="ORF">SPAPADRAFT_49064</name>
</gene>
<evidence type="ECO:0000313" key="1">
    <source>
        <dbReference type="EMBL" id="EGW33976.1"/>
    </source>
</evidence>
<proteinExistence type="predicted"/>
<sequence>MTDIKPETNSDIEAYLKEKGILTESYDDPEFNKLIQELTTHFNWDKLEECFAFALTEYAKSIEALQERSASLIRRQSAWSEVLCAVDRDKSVARIQVCGDHIQNKQAKLNVMKEQLKKAIGSIRDHSSSMEKST</sequence>
<dbReference type="HOGENOM" id="CLU_1897515_0_0_1"/>
<keyword evidence="2" id="KW-1185">Reference proteome</keyword>
<reference evidence="1 2" key="1">
    <citation type="journal article" date="2011" name="Proc. Natl. Acad. Sci. U.S.A.">
        <title>Comparative genomics of xylose-fermenting fungi for enhanced biofuel production.</title>
        <authorList>
            <person name="Wohlbach D.J."/>
            <person name="Kuo A."/>
            <person name="Sato T.K."/>
            <person name="Potts K.M."/>
            <person name="Salamov A.A."/>
            <person name="LaButti K.M."/>
            <person name="Sun H."/>
            <person name="Clum A."/>
            <person name="Pangilinan J.L."/>
            <person name="Lindquist E.A."/>
            <person name="Lucas S."/>
            <person name="Lapidus A."/>
            <person name="Jin M."/>
            <person name="Gunawan C."/>
            <person name="Balan V."/>
            <person name="Dale B.E."/>
            <person name="Jeffries T.W."/>
            <person name="Zinkel R."/>
            <person name="Barry K.W."/>
            <person name="Grigoriev I.V."/>
            <person name="Gasch A.P."/>
        </authorList>
    </citation>
    <scope>NUCLEOTIDE SEQUENCE [LARGE SCALE GENOMIC DNA]</scope>
    <source>
        <strain evidence="2">NRRL Y-27907 / 11-Y1</strain>
    </source>
</reference>
<dbReference type="KEGG" id="spaa:SPAPADRAFT_49064"/>
<dbReference type="RefSeq" id="XP_007373560.1">
    <property type="nucleotide sequence ID" value="XM_007373498.1"/>
</dbReference>
<evidence type="ECO:0000313" key="2">
    <source>
        <dbReference type="Proteomes" id="UP000000709"/>
    </source>
</evidence>
<dbReference type="EMBL" id="GL996500">
    <property type="protein sequence ID" value="EGW33976.1"/>
    <property type="molecule type" value="Genomic_DNA"/>
</dbReference>
<accession>G3AJS5</accession>
<protein>
    <submittedName>
        <fullName evidence="1">Uncharacterized protein</fullName>
    </submittedName>
</protein>
<dbReference type="OrthoDB" id="10415162at2759"/>
<organism evidence="2">
    <name type="scientific">Spathaspora passalidarum (strain NRRL Y-27907 / 11-Y1)</name>
    <dbReference type="NCBI Taxonomy" id="619300"/>
    <lineage>
        <taxon>Eukaryota</taxon>
        <taxon>Fungi</taxon>
        <taxon>Dikarya</taxon>
        <taxon>Ascomycota</taxon>
        <taxon>Saccharomycotina</taxon>
        <taxon>Pichiomycetes</taxon>
        <taxon>Debaryomycetaceae</taxon>
        <taxon>Spathaspora</taxon>
    </lineage>
</organism>